<accession>A0A6B1FVY6</accession>
<evidence type="ECO:0000259" key="1">
    <source>
        <dbReference type="Pfam" id="PF04471"/>
    </source>
</evidence>
<dbReference type="InterPro" id="IPR011856">
    <property type="entry name" value="tRNA_endonuc-like_dom_sf"/>
</dbReference>
<dbReference type="Gene3D" id="3.40.1350.10">
    <property type="match status" value="1"/>
</dbReference>
<gene>
    <name evidence="2" type="ORF">F4148_00130</name>
</gene>
<comment type="caution">
    <text evidence="2">The sequence shown here is derived from an EMBL/GenBank/DDBJ whole genome shotgun (WGS) entry which is preliminary data.</text>
</comment>
<name>A0A6B1FVY6_9CHLR</name>
<keyword evidence="2" id="KW-0255">Endonuclease</keyword>
<dbReference type="InterPro" id="IPR007560">
    <property type="entry name" value="Restrct_endonuc_IV_Mrr"/>
</dbReference>
<keyword evidence="2" id="KW-0378">Hydrolase</keyword>
<dbReference type="SUPFAM" id="SSF52980">
    <property type="entry name" value="Restriction endonuclease-like"/>
    <property type="match status" value="1"/>
</dbReference>
<dbReference type="Pfam" id="PF04471">
    <property type="entry name" value="Mrr_cat"/>
    <property type="match status" value="1"/>
</dbReference>
<proteinExistence type="predicted"/>
<feature type="domain" description="Restriction endonuclease type IV Mrr" evidence="1">
    <location>
        <begin position="5"/>
        <end position="120"/>
    </location>
</feature>
<dbReference type="GO" id="GO:0004519">
    <property type="term" value="F:endonuclease activity"/>
    <property type="evidence" value="ECO:0007669"/>
    <property type="project" value="UniProtKB-KW"/>
</dbReference>
<organism evidence="2">
    <name type="scientific">Caldilineaceae bacterium SB0675_bin_29</name>
    <dbReference type="NCBI Taxonomy" id="2605266"/>
    <lineage>
        <taxon>Bacteria</taxon>
        <taxon>Bacillati</taxon>
        <taxon>Chloroflexota</taxon>
        <taxon>Caldilineae</taxon>
        <taxon>Caldilineales</taxon>
        <taxon>Caldilineaceae</taxon>
    </lineage>
</organism>
<keyword evidence="2" id="KW-0540">Nuclease</keyword>
<protein>
    <submittedName>
        <fullName evidence="2">Restriction endonuclease</fullName>
    </submittedName>
</protein>
<dbReference type="AlphaFoldDB" id="A0A6B1FVY6"/>
<dbReference type="EMBL" id="VYDA01000004">
    <property type="protein sequence ID" value="MYH60227.1"/>
    <property type="molecule type" value="Genomic_DNA"/>
</dbReference>
<dbReference type="GO" id="GO:0003677">
    <property type="term" value="F:DNA binding"/>
    <property type="evidence" value="ECO:0007669"/>
    <property type="project" value="InterPro"/>
</dbReference>
<dbReference type="InterPro" id="IPR011335">
    <property type="entry name" value="Restrct_endonuc-II-like"/>
</dbReference>
<dbReference type="GO" id="GO:0009307">
    <property type="term" value="P:DNA restriction-modification system"/>
    <property type="evidence" value="ECO:0007669"/>
    <property type="project" value="InterPro"/>
</dbReference>
<reference evidence="2" key="1">
    <citation type="submission" date="2019-09" db="EMBL/GenBank/DDBJ databases">
        <title>Characterisation of the sponge microbiome using genome-centric metagenomics.</title>
        <authorList>
            <person name="Engelberts J.P."/>
            <person name="Robbins S.J."/>
            <person name="De Goeij J.M."/>
            <person name="Aranda M."/>
            <person name="Bell S.C."/>
            <person name="Webster N.S."/>
        </authorList>
    </citation>
    <scope>NUCLEOTIDE SEQUENCE</scope>
    <source>
        <strain evidence="2">SB0675_bin_29</strain>
    </source>
</reference>
<evidence type="ECO:0000313" key="2">
    <source>
        <dbReference type="EMBL" id="MYH60227.1"/>
    </source>
</evidence>
<sequence>MTSVQIQWDDYEELVKDIYETLGKAHGVTIECWGAKCRRTGKSGASYQFDVLTTHSDGVHQYRTAIECKYWNKKVDRRVINEHVQLVQEVQVDKGVVVSKLGFSSDAKKVATANNIGLVELRRPLDKDWEGKIKDIHIKLSIDQTEIYDFSFTILQRAGDDNTLQSGPLHCPILPNQITVETPNQEAESLKKLVDQERRKDSTGTEFEIQFPEGSTLIAPDYPDSLHGQRIGGVSFKVRYNPPLERNIVIRGQDHVYMIMDSIFDGRRYTISPEGEITENLPLDEGDY</sequence>